<proteinExistence type="predicted"/>
<dbReference type="InParanoid" id="A0A1X7U7I0"/>
<dbReference type="EnsemblMetazoa" id="Aqu2.1.23730_001">
    <property type="protein sequence ID" value="Aqu2.1.23730_001"/>
    <property type="gene ID" value="Aqu2.1.23730"/>
</dbReference>
<name>A0A1X7U7I0_AMPQE</name>
<evidence type="ECO:0000313" key="1">
    <source>
        <dbReference type="EnsemblMetazoa" id="Aqu2.1.23730_001"/>
    </source>
</evidence>
<protein>
    <submittedName>
        <fullName evidence="1">Uncharacterized protein</fullName>
    </submittedName>
</protein>
<reference evidence="1" key="1">
    <citation type="submission" date="2017-05" db="UniProtKB">
        <authorList>
            <consortium name="EnsemblMetazoa"/>
        </authorList>
    </citation>
    <scope>IDENTIFICATION</scope>
</reference>
<organism evidence="1">
    <name type="scientific">Amphimedon queenslandica</name>
    <name type="common">Sponge</name>
    <dbReference type="NCBI Taxonomy" id="400682"/>
    <lineage>
        <taxon>Eukaryota</taxon>
        <taxon>Metazoa</taxon>
        <taxon>Porifera</taxon>
        <taxon>Demospongiae</taxon>
        <taxon>Heteroscleromorpha</taxon>
        <taxon>Haplosclerida</taxon>
        <taxon>Niphatidae</taxon>
        <taxon>Amphimedon</taxon>
    </lineage>
</organism>
<dbReference type="AlphaFoldDB" id="A0A1X7U7I0"/>
<accession>A0A1X7U7I0</accession>
<sequence>MHRVTYPSSSWSRTASLSL</sequence>